<feature type="domain" description="Homeobox" evidence="7">
    <location>
        <begin position="269"/>
        <end position="326"/>
    </location>
</feature>
<dbReference type="InterPro" id="IPR001356">
    <property type="entry name" value="HD"/>
</dbReference>
<keyword evidence="2 4" id="KW-0371">Homeobox</keyword>
<dbReference type="Pfam" id="PF05920">
    <property type="entry name" value="Homeobox_KN"/>
    <property type="match status" value="1"/>
</dbReference>
<name>A0A5J4YJY0_PORPP</name>
<feature type="compositionally biased region" description="Acidic residues" evidence="6">
    <location>
        <begin position="46"/>
        <end position="66"/>
    </location>
</feature>
<evidence type="ECO:0000256" key="2">
    <source>
        <dbReference type="ARBA" id="ARBA00023155"/>
    </source>
</evidence>
<accession>A0A5J4YJY0</accession>
<dbReference type="AlphaFoldDB" id="A0A5J4YJY0"/>
<comment type="caution">
    <text evidence="8">The sequence shown here is derived from an EMBL/GenBank/DDBJ whole genome shotgun (WGS) entry which is preliminary data.</text>
</comment>
<dbReference type="GO" id="GO:0003677">
    <property type="term" value="F:DNA binding"/>
    <property type="evidence" value="ECO:0007669"/>
    <property type="project" value="UniProtKB-UniRule"/>
</dbReference>
<dbReference type="InterPro" id="IPR050224">
    <property type="entry name" value="TALE_homeobox"/>
</dbReference>
<gene>
    <name evidence="8" type="ORF">FVE85_9835</name>
</gene>
<dbReference type="InterPro" id="IPR008422">
    <property type="entry name" value="KN_HD"/>
</dbReference>
<dbReference type="Gene3D" id="1.10.10.60">
    <property type="entry name" value="Homeodomain-like"/>
    <property type="match status" value="1"/>
</dbReference>
<dbReference type="SUPFAM" id="SSF46689">
    <property type="entry name" value="Homeodomain-like"/>
    <property type="match status" value="1"/>
</dbReference>
<dbReference type="EMBL" id="VRMN01000017">
    <property type="protein sequence ID" value="KAA8490943.1"/>
    <property type="molecule type" value="Genomic_DNA"/>
</dbReference>
<evidence type="ECO:0000313" key="8">
    <source>
        <dbReference type="EMBL" id="KAA8490943.1"/>
    </source>
</evidence>
<evidence type="ECO:0000256" key="3">
    <source>
        <dbReference type="ARBA" id="ARBA00023242"/>
    </source>
</evidence>
<protein>
    <submittedName>
        <fullName evidence="8">BEL1-like homeodomain protein 9</fullName>
    </submittedName>
</protein>
<dbReference type="PROSITE" id="PS50071">
    <property type="entry name" value="HOMEOBOX_2"/>
    <property type="match status" value="1"/>
</dbReference>
<evidence type="ECO:0000256" key="5">
    <source>
        <dbReference type="SAM" id="Coils"/>
    </source>
</evidence>
<organism evidence="8 9">
    <name type="scientific">Porphyridium purpureum</name>
    <name type="common">Red alga</name>
    <name type="synonym">Porphyridium cruentum</name>
    <dbReference type="NCBI Taxonomy" id="35688"/>
    <lineage>
        <taxon>Eukaryota</taxon>
        <taxon>Rhodophyta</taxon>
        <taxon>Bangiophyceae</taxon>
        <taxon>Porphyridiales</taxon>
        <taxon>Porphyridiaceae</taxon>
        <taxon>Porphyridium</taxon>
    </lineage>
</organism>
<dbReference type="GO" id="GO:0005634">
    <property type="term" value="C:nucleus"/>
    <property type="evidence" value="ECO:0007669"/>
    <property type="project" value="UniProtKB-SubCell"/>
</dbReference>
<proteinExistence type="predicted"/>
<dbReference type="InterPro" id="IPR009057">
    <property type="entry name" value="Homeodomain-like_sf"/>
</dbReference>
<dbReference type="PANTHER" id="PTHR11850">
    <property type="entry name" value="HOMEOBOX PROTEIN TRANSCRIPTION FACTORS"/>
    <property type="match status" value="1"/>
</dbReference>
<evidence type="ECO:0000313" key="9">
    <source>
        <dbReference type="Proteomes" id="UP000324585"/>
    </source>
</evidence>
<dbReference type="OrthoDB" id="10056939at2759"/>
<reference evidence="9" key="1">
    <citation type="journal article" date="2019" name="Nat. Commun.">
        <title>Expansion of phycobilisome linker gene families in mesophilic red algae.</title>
        <authorList>
            <person name="Lee J."/>
            <person name="Kim D."/>
            <person name="Bhattacharya D."/>
            <person name="Yoon H.S."/>
        </authorList>
    </citation>
    <scope>NUCLEOTIDE SEQUENCE [LARGE SCALE GENOMIC DNA]</scope>
    <source>
        <strain evidence="9">CCMP 1328</strain>
    </source>
</reference>
<evidence type="ECO:0000259" key="7">
    <source>
        <dbReference type="PROSITE" id="PS50071"/>
    </source>
</evidence>
<keyword evidence="9" id="KW-1185">Reference proteome</keyword>
<feature type="region of interest" description="Disordered" evidence="6">
    <location>
        <begin position="358"/>
        <end position="394"/>
    </location>
</feature>
<evidence type="ECO:0000256" key="1">
    <source>
        <dbReference type="ARBA" id="ARBA00023125"/>
    </source>
</evidence>
<keyword evidence="3 4" id="KW-0539">Nucleus</keyword>
<feature type="compositionally biased region" description="Basic and acidic residues" evidence="6">
    <location>
        <begin position="384"/>
        <end position="394"/>
    </location>
</feature>
<feature type="region of interest" description="Disordered" evidence="6">
    <location>
        <begin position="28"/>
        <end position="70"/>
    </location>
</feature>
<dbReference type="GO" id="GO:0006355">
    <property type="term" value="P:regulation of DNA-templated transcription"/>
    <property type="evidence" value="ECO:0007669"/>
    <property type="project" value="InterPro"/>
</dbReference>
<feature type="region of interest" description="Disordered" evidence="6">
    <location>
        <begin position="214"/>
        <end position="237"/>
    </location>
</feature>
<keyword evidence="1 4" id="KW-0238">DNA-binding</keyword>
<evidence type="ECO:0000256" key="6">
    <source>
        <dbReference type="SAM" id="MobiDB-lite"/>
    </source>
</evidence>
<dbReference type="Proteomes" id="UP000324585">
    <property type="component" value="Unassembled WGS sequence"/>
</dbReference>
<feature type="DNA-binding region" description="Homeobox" evidence="4">
    <location>
        <begin position="271"/>
        <end position="327"/>
    </location>
</feature>
<feature type="coiled-coil region" evidence="5">
    <location>
        <begin position="295"/>
        <end position="322"/>
    </location>
</feature>
<evidence type="ECO:0000256" key="4">
    <source>
        <dbReference type="PROSITE-ProRule" id="PRU00108"/>
    </source>
</evidence>
<comment type="subcellular location">
    <subcellularLocation>
        <location evidence="4">Nucleus</location>
    </subcellularLocation>
</comment>
<keyword evidence="5" id="KW-0175">Coiled coil</keyword>
<sequence length="394" mass="44009">MDVVLLRDYTLPADGLILRIRTKDMARRAKRKVPSKSSSPAPEIASDFEPEDEPEHESEQESEQELMYERSEMEAMWESKIEKYDVGPSSSTLLGRGQRRLSQTATDAARGGTPTAACSMAATQNGVTALVVPKPISARSTKLNQQLTDGQEEWDPHEDASSYALAFRMQSAEYAELLGMYESRLVLFEEMAKVEASELANWESLADSEGERVRRGDASGSADDMCAVPGASSQERRVTRNELNEKIVRALEQLDQAASNPAVAVAAWRPNLADTSHEVLRRWIEDHLDHPFPSSVEMQELAEEAEIELKQAKNFFVNYRKRKWRTELRRRDAHFVEHREGAVSATRCVLPVDASAIGSSTADSEQPVSENQSRSRNLDGSNPDTEHTRNAHPP</sequence>
<feature type="compositionally biased region" description="Polar residues" evidence="6">
    <location>
        <begin position="358"/>
        <end position="383"/>
    </location>
</feature>